<dbReference type="SUPFAM" id="SSF50978">
    <property type="entry name" value="WD40 repeat-like"/>
    <property type="match status" value="1"/>
</dbReference>
<dbReference type="Gene3D" id="2.130.10.10">
    <property type="entry name" value="YVTN repeat-like/Quinoprotein amine dehydrogenase"/>
    <property type="match status" value="1"/>
</dbReference>
<feature type="domain" description="BCAS3 WD40" evidence="2">
    <location>
        <begin position="60"/>
        <end position="449"/>
    </location>
</feature>
<evidence type="ECO:0000313" key="3">
    <source>
        <dbReference type="EMBL" id="EFA76669.1"/>
    </source>
</evidence>
<dbReference type="InParanoid" id="D3BPF1"/>
<evidence type="ECO:0000259" key="2">
    <source>
        <dbReference type="Pfam" id="PF21034"/>
    </source>
</evidence>
<keyword evidence="4" id="KW-1185">Reference proteome</keyword>
<dbReference type="Proteomes" id="UP000001396">
    <property type="component" value="Unassembled WGS sequence"/>
</dbReference>
<comment type="caution">
    <text evidence="3">The sequence shown here is derived from an EMBL/GenBank/DDBJ whole genome shotgun (WGS) entry which is preliminary data.</text>
</comment>
<dbReference type="GeneID" id="31364894"/>
<feature type="compositionally biased region" description="Low complexity" evidence="1">
    <location>
        <begin position="793"/>
        <end position="819"/>
    </location>
</feature>
<organism evidence="3 4">
    <name type="scientific">Heterostelium pallidum (strain ATCC 26659 / Pp 5 / PN500)</name>
    <name type="common">Cellular slime mold</name>
    <name type="synonym">Polysphondylium pallidum</name>
    <dbReference type="NCBI Taxonomy" id="670386"/>
    <lineage>
        <taxon>Eukaryota</taxon>
        <taxon>Amoebozoa</taxon>
        <taxon>Evosea</taxon>
        <taxon>Eumycetozoa</taxon>
        <taxon>Dictyostelia</taxon>
        <taxon>Acytosteliales</taxon>
        <taxon>Acytosteliaceae</taxon>
        <taxon>Heterostelium</taxon>
    </lineage>
</organism>
<gene>
    <name evidence="3" type="ORF">PPL_09419</name>
</gene>
<dbReference type="OMA" id="ITHAHIC"/>
<dbReference type="FunCoup" id="D3BPF1">
    <property type="interactions" value="100"/>
</dbReference>
<accession>D3BPF1</accession>
<dbReference type="InterPro" id="IPR015943">
    <property type="entry name" value="WD40/YVTN_repeat-like_dom_sf"/>
</dbReference>
<dbReference type="PANTHER" id="PTHR13268:SF0">
    <property type="entry name" value="BCAS3 MICROTUBULE ASSOCIATED CELL MIGRATION FACTOR"/>
    <property type="match status" value="1"/>
</dbReference>
<evidence type="ECO:0000313" key="4">
    <source>
        <dbReference type="Proteomes" id="UP000001396"/>
    </source>
</evidence>
<dbReference type="InterPro" id="IPR048382">
    <property type="entry name" value="BCAS3_WD40"/>
</dbReference>
<dbReference type="GO" id="GO:0006914">
    <property type="term" value="P:autophagy"/>
    <property type="evidence" value="ECO:0007669"/>
    <property type="project" value="InterPro"/>
</dbReference>
<dbReference type="PANTHER" id="PTHR13268">
    <property type="entry name" value="BREAST CARCINOMA AMPLIFIED SEQUENCE 3"/>
    <property type="match status" value="1"/>
</dbReference>
<dbReference type="RefSeq" id="XP_020428801.1">
    <property type="nucleotide sequence ID" value="XM_020580214.1"/>
</dbReference>
<feature type="region of interest" description="Disordered" evidence="1">
    <location>
        <begin position="787"/>
        <end position="911"/>
    </location>
</feature>
<dbReference type="AlphaFoldDB" id="D3BPF1"/>
<dbReference type="GO" id="GO:0042594">
    <property type="term" value="P:response to starvation"/>
    <property type="evidence" value="ECO:0007669"/>
    <property type="project" value="TreeGrafter"/>
</dbReference>
<protein>
    <recommendedName>
        <fullName evidence="2">BCAS3 WD40 domain-containing protein</fullName>
    </recommendedName>
</protein>
<sequence>MMYNLSYGGAKAEEKPSPYSQSALSGYLQGISSYIPSSIKSTIKKQIYTSPSITEGEKDTIVSTYFDECEILGKKHKLLNICYNNGFQIWDLDNPDGVKELFSLREGMIRFVKVLKTPAEKEPPNSIYYGKRPLLAVVSGEDNSKVTRNMVRIFSLKTCELFNMSKFQTPVYNVISNEKIFLVVLKERIVGFNPVTMAKVLSLSTFPSAANSFGVVALGPRWLAYTDSAGGAGHMSTSPNSSSLASVGPYIQHLKSYQQHNQNFSDTAVDVATDLAKEVAQKLYYFGDIGRKKVSSYLYPEDSPSSHVSANPHQEYIQENNCVIVIYDFIKQRQVAVIKPPHPQPVSYLNFDPSGTLLFTSSTEGTKLNVYQIMPFTNSLSVNPQSNPDPSHAFRHIYVLKRGITNASIQGLSINDTSKWAALTTSRGTTHIYAINPLGGDVNIHSHIVKSSKTKPRDYMSEIPNAHPSLMTLSAMDRIKLGNTKDESNQSTQLKVPSNITAGNSCFLETTNQDLEKLFVVNQNGQLILYELRPHPPTTLEVDPNTLCMSLNPIHEWDVCRKTRSSEFKSTTIPYNEKNNEEIVQDSEARWLFNVEITTHSQEIRPIWGNTQFSFRNSSYKPSPDSLSFFDEDYPIGEVIKIEKKKSNISSPRSESDDIEIVNLSDIKKNEELEMESEMELMKQLDQAIKTPLSSGAPLYPQLTNSNVSDSSPYMGMGGVGGGMTNGVSMNGYHNGSPTNPIGIPKPISANYNDIYSQSPDTPIYPMKPPFTYDDYSYEPAKLNNDLLPLPKSSGSSVTSTTTTTTTTTNANGNSNNSYPPIPTTMPPTYKKTLDLDDPLPVISSSPSIPIPKKQQQQQQQQLSDNDLSSSTTSSNSSASASSTNAATSPTSPNSKTLFTNNSKSKKSGKK</sequence>
<name>D3BPF1_HETP5</name>
<proteinExistence type="predicted"/>
<dbReference type="Pfam" id="PF21034">
    <property type="entry name" value="BCAS3_WD40"/>
    <property type="match status" value="1"/>
</dbReference>
<feature type="compositionally biased region" description="Low complexity" evidence="1">
    <location>
        <begin position="844"/>
        <end position="895"/>
    </location>
</feature>
<dbReference type="InterPro" id="IPR036322">
    <property type="entry name" value="WD40_repeat_dom_sf"/>
</dbReference>
<dbReference type="EMBL" id="ADBJ01000044">
    <property type="protein sequence ID" value="EFA76669.1"/>
    <property type="molecule type" value="Genomic_DNA"/>
</dbReference>
<dbReference type="InterPro" id="IPR045142">
    <property type="entry name" value="BCAS3-like"/>
</dbReference>
<evidence type="ECO:0000256" key="1">
    <source>
        <dbReference type="SAM" id="MobiDB-lite"/>
    </source>
</evidence>
<reference evidence="3 4" key="1">
    <citation type="journal article" date="2011" name="Genome Res.">
        <title>Phylogeny-wide analysis of social amoeba genomes highlights ancient origins for complex intercellular communication.</title>
        <authorList>
            <person name="Heidel A.J."/>
            <person name="Lawal H.M."/>
            <person name="Felder M."/>
            <person name="Schilde C."/>
            <person name="Helps N.R."/>
            <person name="Tunggal B."/>
            <person name="Rivero F."/>
            <person name="John U."/>
            <person name="Schleicher M."/>
            <person name="Eichinger L."/>
            <person name="Platzer M."/>
            <person name="Noegel A.A."/>
            <person name="Schaap P."/>
            <person name="Gloeckner G."/>
        </authorList>
    </citation>
    <scope>NUCLEOTIDE SEQUENCE [LARGE SCALE GENOMIC DNA]</scope>
    <source>
        <strain evidence="4">ATCC 26659 / Pp 5 / PN500</strain>
    </source>
</reference>
<dbReference type="GO" id="GO:0005737">
    <property type="term" value="C:cytoplasm"/>
    <property type="evidence" value="ECO:0007669"/>
    <property type="project" value="TreeGrafter"/>
</dbReference>